<dbReference type="STRING" id="1622118.Lupro_08580"/>
<reference evidence="2 3" key="2">
    <citation type="journal article" date="2016" name="Int. J. Syst. Evol. Microbiol.">
        <title>Lutibacter profundi sp. nov., isolated from a deep-sea hydrothermal system on the Arctic Mid-Ocean Ridge and emended description of the genus Lutibacter.</title>
        <authorList>
            <person name="Le Moine Bauer S."/>
            <person name="Roalkvam I."/>
            <person name="Steen I.H."/>
            <person name="Dahle H."/>
        </authorList>
    </citation>
    <scope>NUCLEOTIDE SEQUENCE [LARGE SCALE GENOMIC DNA]</scope>
    <source>
        <strain evidence="2 3">LP1</strain>
    </source>
</reference>
<feature type="transmembrane region" description="Helical" evidence="1">
    <location>
        <begin position="44"/>
        <end position="68"/>
    </location>
</feature>
<accession>A0A109RPN3</accession>
<evidence type="ECO:0000313" key="2">
    <source>
        <dbReference type="EMBL" id="AMC11306.1"/>
    </source>
</evidence>
<organism evidence="2 3">
    <name type="scientific">Lutibacter profundi</name>
    <dbReference type="NCBI Taxonomy" id="1622118"/>
    <lineage>
        <taxon>Bacteria</taxon>
        <taxon>Pseudomonadati</taxon>
        <taxon>Bacteroidota</taxon>
        <taxon>Flavobacteriia</taxon>
        <taxon>Flavobacteriales</taxon>
        <taxon>Flavobacteriaceae</taxon>
        <taxon>Lutibacter</taxon>
    </lineage>
</organism>
<proteinExistence type="predicted"/>
<dbReference type="EMBL" id="CP013355">
    <property type="protein sequence ID" value="AMC11306.1"/>
    <property type="molecule type" value="Genomic_DNA"/>
</dbReference>
<keyword evidence="1" id="KW-0472">Membrane</keyword>
<feature type="transmembrane region" description="Helical" evidence="1">
    <location>
        <begin position="12"/>
        <end position="32"/>
    </location>
</feature>
<protein>
    <submittedName>
        <fullName evidence="2">Uncharacterized protein</fullName>
    </submittedName>
</protein>
<feature type="transmembrane region" description="Helical" evidence="1">
    <location>
        <begin position="74"/>
        <end position="96"/>
    </location>
</feature>
<gene>
    <name evidence="2" type="ORF">Lupro_08580</name>
</gene>
<keyword evidence="1" id="KW-1133">Transmembrane helix</keyword>
<dbReference type="AlphaFoldDB" id="A0A109RPN3"/>
<dbReference type="KEGG" id="lut:Lupro_08580"/>
<evidence type="ECO:0000313" key="3">
    <source>
        <dbReference type="Proteomes" id="UP000059672"/>
    </source>
</evidence>
<name>A0A109RPN3_9FLAO</name>
<dbReference type="Proteomes" id="UP000059672">
    <property type="component" value="Chromosome"/>
</dbReference>
<dbReference type="PATRIC" id="fig|1622118.3.peg.1775"/>
<keyword evidence="3" id="KW-1185">Reference proteome</keyword>
<reference evidence="3" key="1">
    <citation type="submission" date="2015-12" db="EMBL/GenBank/DDBJ databases">
        <title>Complete genome sequence of Lutibacter profundus strain LP1.</title>
        <authorList>
            <person name="Wissuwa J."/>
            <person name="Le Moine Bauer S."/>
            <person name="Stokke R."/>
            <person name="Dahle H."/>
            <person name="Steen I.H."/>
        </authorList>
    </citation>
    <scope>NUCLEOTIDE SEQUENCE [LARGE SCALE GENOMIC DNA]</scope>
    <source>
        <strain evidence="3">LP1</strain>
    </source>
</reference>
<sequence length="103" mass="12000">MQKTLQIFQSYSLILESIFIVLSSVILFIELLNSDDILKMNKLLLFWISIGLLLFYVGILPIIIMSSFLEYRGLFDYIILLLNIIMYGCFITGFLVSKKEYNV</sequence>
<evidence type="ECO:0000256" key="1">
    <source>
        <dbReference type="SAM" id="Phobius"/>
    </source>
</evidence>
<keyword evidence="1" id="KW-0812">Transmembrane</keyword>